<dbReference type="Proteomes" id="UP001145799">
    <property type="component" value="Unassembled WGS sequence"/>
</dbReference>
<dbReference type="Pfam" id="PF13560">
    <property type="entry name" value="HTH_31"/>
    <property type="match status" value="1"/>
</dbReference>
<accession>A0A9X3SWK1</accession>
<dbReference type="InterPro" id="IPR010982">
    <property type="entry name" value="Lambda_DNA-bd_dom_sf"/>
</dbReference>
<gene>
    <name evidence="3" type="ORF">J2S69_002876</name>
    <name evidence="2" type="ORF">O2L01_23250</name>
</gene>
<dbReference type="PANTHER" id="PTHR35010:SF2">
    <property type="entry name" value="BLL4672 PROTEIN"/>
    <property type="match status" value="1"/>
</dbReference>
<dbReference type="InterPro" id="IPR041413">
    <property type="entry name" value="MLTR_LBD"/>
</dbReference>
<dbReference type="EMBL" id="JAVDYD010000001">
    <property type="protein sequence ID" value="MDR7339157.1"/>
    <property type="molecule type" value="Genomic_DNA"/>
</dbReference>
<protein>
    <submittedName>
        <fullName evidence="2">Helix-turn-helix transcriptional regulator</fullName>
    </submittedName>
    <submittedName>
        <fullName evidence="3">Transcriptional regulator with XRE-family HTH domain</fullName>
    </submittedName>
</protein>
<comment type="caution">
    <text evidence="2">The sequence shown here is derived from an EMBL/GenBank/DDBJ whole genome shotgun (WGS) entry which is preliminary data.</text>
</comment>
<dbReference type="GO" id="GO:0003677">
    <property type="term" value="F:DNA binding"/>
    <property type="evidence" value="ECO:0007669"/>
    <property type="project" value="InterPro"/>
</dbReference>
<organism evidence="2 4">
    <name type="scientific">Glycomyces lechevalierae</name>
    <dbReference type="NCBI Taxonomy" id="256034"/>
    <lineage>
        <taxon>Bacteria</taxon>
        <taxon>Bacillati</taxon>
        <taxon>Actinomycetota</taxon>
        <taxon>Actinomycetes</taxon>
        <taxon>Glycomycetales</taxon>
        <taxon>Glycomycetaceae</taxon>
        <taxon>Glycomyces</taxon>
    </lineage>
</organism>
<feature type="domain" description="HTH cro/C1-type" evidence="1">
    <location>
        <begin position="12"/>
        <end position="84"/>
    </location>
</feature>
<dbReference type="Gene3D" id="1.10.260.40">
    <property type="entry name" value="lambda repressor-like DNA-binding domains"/>
    <property type="match status" value="1"/>
</dbReference>
<evidence type="ECO:0000313" key="3">
    <source>
        <dbReference type="EMBL" id="MDR7339157.1"/>
    </source>
</evidence>
<sequence>MDEAQRTALADFLRSRRARLRPEDVGLAPGARRRTPGLRREEVAVLSNVGTTWYTWLEQGRDINPSPEILAALARALRLDEPGTDYLFRLAGQVPPRMASECGVVPEGLLRLMHAQHPAPAVVFDDALEIVAFNAVADALYQYSEFAPEDRSGVWMFFAAKRFRHETVDWERHARRLLGELREAFARDPKPRIGRTLERLRSDFPEAAVWLDEHEVAHRGAGVELHVRHPEAGELHMEQIVLHSAEAPGLQLVVKLPKAGTDTAQRLERLTADRALASAT</sequence>
<evidence type="ECO:0000313" key="4">
    <source>
        <dbReference type="Proteomes" id="UP001145799"/>
    </source>
</evidence>
<proteinExistence type="predicted"/>
<dbReference type="EMBL" id="JAPZVQ010000021">
    <property type="protein sequence ID" value="MDA1387930.1"/>
    <property type="molecule type" value="Genomic_DNA"/>
</dbReference>
<dbReference type="Pfam" id="PF17765">
    <property type="entry name" value="MLTR_LBD"/>
    <property type="match status" value="1"/>
</dbReference>
<dbReference type="AlphaFoldDB" id="A0A9X3SWK1"/>
<name>A0A9X3SWK1_9ACTN</name>
<dbReference type="Gene3D" id="3.30.450.180">
    <property type="match status" value="1"/>
</dbReference>
<dbReference type="SMART" id="SM00530">
    <property type="entry name" value="HTH_XRE"/>
    <property type="match status" value="1"/>
</dbReference>
<dbReference type="RefSeq" id="WP_270124430.1">
    <property type="nucleotide sequence ID" value="NZ_BAAAOM010000004.1"/>
</dbReference>
<evidence type="ECO:0000313" key="2">
    <source>
        <dbReference type="EMBL" id="MDA1387930.1"/>
    </source>
</evidence>
<evidence type="ECO:0000259" key="1">
    <source>
        <dbReference type="SMART" id="SM00530"/>
    </source>
</evidence>
<dbReference type="PANTHER" id="PTHR35010">
    <property type="entry name" value="BLL4672 PROTEIN-RELATED"/>
    <property type="match status" value="1"/>
</dbReference>
<dbReference type="Proteomes" id="UP001183604">
    <property type="component" value="Unassembled WGS sequence"/>
</dbReference>
<reference evidence="3 5" key="2">
    <citation type="submission" date="2023-07" db="EMBL/GenBank/DDBJ databases">
        <title>Sequencing the genomes of 1000 actinobacteria strains.</title>
        <authorList>
            <person name="Klenk H.-P."/>
        </authorList>
    </citation>
    <scope>NUCLEOTIDE SEQUENCE [LARGE SCALE GENOMIC DNA]</scope>
    <source>
        <strain evidence="3 5">DSM 44724</strain>
    </source>
</reference>
<keyword evidence="5" id="KW-1185">Reference proteome</keyword>
<evidence type="ECO:0000313" key="5">
    <source>
        <dbReference type="Proteomes" id="UP001183604"/>
    </source>
</evidence>
<reference evidence="2" key="1">
    <citation type="submission" date="2022-12" db="EMBL/GenBank/DDBJ databases">
        <title>Gycomyces niveus sp.nov., a novel actinomycete isolated from soil in Shouguang.</title>
        <authorList>
            <person name="Yang X."/>
        </authorList>
    </citation>
    <scope>NUCLEOTIDE SEQUENCE</scope>
    <source>
        <strain evidence="2">DSM 44724</strain>
    </source>
</reference>
<dbReference type="InterPro" id="IPR001387">
    <property type="entry name" value="Cro/C1-type_HTH"/>
</dbReference>
<dbReference type="SUPFAM" id="SSF47413">
    <property type="entry name" value="lambda repressor-like DNA-binding domains"/>
    <property type="match status" value="1"/>
</dbReference>